<dbReference type="AlphaFoldDB" id="A0A0C9Y8R5"/>
<reference evidence="3" key="2">
    <citation type="submission" date="2015-01" db="EMBL/GenBank/DDBJ databases">
        <title>Evolutionary Origins and Diversification of the Mycorrhizal Mutualists.</title>
        <authorList>
            <consortium name="DOE Joint Genome Institute"/>
            <consortium name="Mycorrhizal Genomics Consortium"/>
            <person name="Kohler A."/>
            <person name="Kuo A."/>
            <person name="Nagy L.G."/>
            <person name="Floudas D."/>
            <person name="Copeland A."/>
            <person name="Barry K.W."/>
            <person name="Cichocki N."/>
            <person name="Veneault-Fourrey C."/>
            <person name="LaButti K."/>
            <person name="Lindquist E.A."/>
            <person name="Lipzen A."/>
            <person name="Lundell T."/>
            <person name="Morin E."/>
            <person name="Murat C."/>
            <person name="Riley R."/>
            <person name="Ohm R."/>
            <person name="Sun H."/>
            <person name="Tunlid A."/>
            <person name="Henrissat B."/>
            <person name="Grigoriev I.V."/>
            <person name="Hibbett D.S."/>
            <person name="Martin F."/>
        </authorList>
    </citation>
    <scope>NUCLEOTIDE SEQUENCE [LARGE SCALE GENOMIC DNA]</scope>
    <source>
        <strain evidence="3">441</strain>
    </source>
</reference>
<keyword evidence="3" id="KW-1185">Reference proteome</keyword>
<proteinExistence type="predicted"/>
<gene>
    <name evidence="2" type="ORF">PISMIDRAFT_685202</name>
    <name evidence="1" type="ORF">PISMIDRAFT_688750</name>
</gene>
<reference evidence="1 3" key="1">
    <citation type="submission" date="2014-04" db="EMBL/GenBank/DDBJ databases">
        <authorList>
            <consortium name="DOE Joint Genome Institute"/>
            <person name="Kuo A."/>
            <person name="Kohler A."/>
            <person name="Costa M.D."/>
            <person name="Nagy L.G."/>
            <person name="Floudas D."/>
            <person name="Copeland A."/>
            <person name="Barry K.W."/>
            <person name="Cichocki N."/>
            <person name="Veneault-Fourrey C."/>
            <person name="LaButti K."/>
            <person name="Lindquist E.A."/>
            <person name="Lipzen A."/>
            <person name="Lundell T."/>
            <person name="Morin E."/>
            <person name="Murat C."/>
            <person name="Sun H."/>
            <person name="Tunlid A."/>
            <person name="Henrissat B."/>
            <person name="Grigoriev I.V."/>
            <person name="Hibbett D.S."/>
            <person name="Martin F."/>
            <person name="Nordberg H.P."/>
            <person name="Cantor M.N."/>
            <person name="Hua S.X."/>
        </authorList>
    </citation>
    <scope>NUCLEOTIDE SEQUENCE [LARGE SCALE GENOMIC DNA]</scope>
    <source>
        <strain evidence="1 3">441</strain>
    </source>
</reference>
<dbReference type="HOGENOM" id="CLU_163478_0_0_1"/>
<organism evidence="1 3">
    <name type="scientific">Pisolithus microcarpus 441</name>
    <dbReference type="NCBI Taxonomy" id="765257"/>
    <lineage>
        <taxon>Eukaryota</taxon>
        <taxon>Fungi</taxon>
        <taxon>Dikarya</taxon>
        <taxon>Basidiomycota</taxon>
        <taxon>Agaricomycotina</taxon>
        <taxon>Agaricomycetes</taxon>
        <taxon>Agaricomycetidae</taxon>
        <taxon>Boletales</taxon>
        <taxon>Sclerodermatineae</taxon>
        <taxon>Pisolithaceae</taxon>
        <taxon>Pisolithus</taxon>
    </lineage>
</organism>
<dbReference type="OrthoDB" id="3265020at2759"/>
<evidence type="ECO:0000313" key="1">
    <source>
        <dbReference type="EMBL" id="KIK13346.1"/>
    </source>
</evidence>
<evidence type="ECO:0000313" key="3">
    <source>
        <dbReference type="Proteomes" id="UP000054018"/>
    </source>
</evidence>
<evidence type="ECO:0000313" key="2">
    <source>
        <dbReference type="EMBL" id="KIK17595.1"/>
    </source>
</evidence>
<dbReference type="EMBL" id="KN834002">
    <property type="protein sequence ID" value="KIK13346.1"/>
    <property type="molecule type" value="Genomic_DNA"/>
</dbReference>
<feature type="non-terminal residue" evidence="1">
    <location>
        <position position="107"/>
    </location>
</feature>
<reference evidence="1" key="3">
    <citation type="submission" date="2015-02" db="EMBL/GenBank/DDBJ databases">
        <title>Evolutionary Origins and Diversification of the Mycorrhizal Mutualists.</title>
        <authorList>
            <consortium name="DOE Joint Genome Institute"/>
            <consortium name="Mycorrhizal Genomics Consortium"/>
            <person name="Kohler A."/>
            <person name="Kuo A."/>
            <person name="Nagy L.G."/>
            <person name="Floudas D."/>
            <person name="Copeland A."/>
            <person name="Barry K.W."/>
            <person name="Cichocki N."/>
            <person name="Veneault-Fourrey C."/>
            <person name="LaButti K."/>
            <person name="Lindquist E.A."/>
            <person name="Lipzen A."/>
            <person name="Lundell T."/>
            <person name="Morin E."/>
            <person name="Murat C."/>
            <person name="Riley R."/>
            <person name="Ohm R."/>
            <person name="Sun H."/>
            <person name="Tunlid A."/>
            <person name="Henrissat B."/>
            <person name="Grigoriev I.V."/>
            <person name="Hibbett D.S."/>
            <person name="Martin F."/>
        </authorList>
    </citation>
    <scope>NUCLEOTIDE SEQUENCE</scope>
    <source>
        <strain evidence="1">441</strain>
    </source>
</reference>
<sequence>MSLTPLPTDYHYLRILLTLPARAADCNVDVDVDVLTIRKALQDALSDTFGITSAGTYIDVLAVTRWNTGVRVGGRDPWGEVVLRVHPSYAYSYAKRMLPANLLFFYD</sequence>
<dbReference type="EMBL" id="KN833824">
    <property type="protein sequence ID" value="KIK17595.1"/>
    <property type="molecule type" value="Genomic_DNA"/>
</dbReference>
<protein>
    <submittedName>
        <fullName evidence="1">Uncharacterized protein</fullName>
    </submittedName>
</protein>
<dbReference type="Proteomes" id="UP000054018">
    <property type="component" value="Unassembled WGS sequence"/>
</dbReference>
<accession>A0A0C9Y8R5</accession>
<name>A0A0C9Y8R5_9AGAM</name>